<dbReference type="EC" id="2.7.7.7" evidence="2"/>
<accession>A0A0R2HA26</accession>
<feature type="domain" description="AAA+ ATPase" evidence="13">
    <location>
        <begin position="37"/>
        <end position="179"/>
    </location>
</feature>
<evidence type="ECO:0000256" key="12">
    <source>
        <dbReference type="SAM" id="MobiDB-lite"/>
    </source>
</evidence>
<dbReference type="SMART" id="SM00382">
    <property type="entry name" value="AAA"/>
    <property type="match status" value="1"/>
</dbReference>
<dbReference type="GO" id="GO:0006261">
    <property type="term" value="P:DNA-templated DNA replication"/>
    <property type="evidence" value="ECO:0007669"/>
    <property type="project" value="TreeGrafter"/>
</dbReference>
<feature type="compositionally biased region" description="Acidic residues" evidence="12">
    <location>
        <begin position="570"/>
        <end position="583"/>
    </location>
</feature>
<evidence type="ECO:0000256" key="4">
    <source>
        <dbReference type="ARBA" id="ARBA00022695"/>
    </source>
</evidence>
<keyword evidence="15" id="KW-1185">Reference proteome</keyword>
<keyword evidence="6" id="KW-0479">Metal-binding</keyword>
<keyword evidence="10" id="KW-0239">DNA-directed DNA polymerase</keyword>
<dbReference type="PATRIC" id="fig|1629.5.peg.698"/>
<evidence type="ECO:0000313" key="15">
    <source>
        <dbReference type="Proteomes" id="UP000051992"/>
    </source>
</evidence>
<dbReference type="Gene3D" id="1.10.8.60">
    <property type="match status" value="1"/>
</dbReference>
<evidence type="ECO:0000256" key="5">
    <source>
        <dbReference type="ARBA" id="ARBA00022705"/>
    </source>
</evidence>
<dbReference type="SUPFAM" id="SSF52540">
    <property type="entry name" value="P-loop containing nucleoside triphosphate hydrolases"/>
    <property type="match status" value="1"/>
</dbReference>
<keyword evidence="4" id="KW-0548">Nucleotidyltransferase</keyword>
<dbReference type="InterPro" id="IPR050238">
    <property type="entry name" value="DNA_Rep/Repair_Clamp_Loader"/>
</dbReference>
<dbReference type="InterPro" id="IPR045085">
    <property type="entry name" value="HLD_clamp_pol_III_gamma_tau"/>
</dbReference>
<evidence type="ECO:0000256" key="1">
    <source>
        <dbReference type="ARBA" id="ARBA00006360"/>
    </source>
</evidence>
<dbReference type="GO" id="GO:0009360">
    <property type="term" value="C:DNA polymerase III complex"/>
    <property type="evidence" value="ECO:0007669"/>
    <property type="project" value="InterPro"/>
</dbReference>
<dbReference type="GO" id="GO:0003677">
    <property type="term" value="F:DNA binding"/>
    <property type="evidence" value="ECO:0007669"/>
    <property type="project" value="InterPro"/>
</dbReference>
<organism evidence="14 15">
    <name type="scientific">Weissella viridescens</name>
    <name type="common">Lactobacillus viridescens</name>
    <dbReference type="NCBI Taxonomy" id="1629"/>
    <lineage>
        <taxon>Bacteria</taxon>
        <taxon>Bacillati</taxon>
        <taxon>Bacillota</taxon>
        <taxon>Bacilli</taxon>
        <taxon>Lactobacillales</taxon>
        <taxon>Lactobacillaceae</taxon>
        <taxon>Weissella</taxon>
    </lineage>
</organism>
<evidence type="ECO:0000256" key="2">
    <source>
        <dbReference type="ARBA" id="ARBA00012417"/>
    </source>
</evidence>
<feature type="region of interest" description="Disordered" evidence="12">
    <location>
        <begin position="542"/>
        <end position="583"/>
    </location>
</feature>
<dbReference type="PANTHER" id="PTHR11669:SF0">
    <property type="entry name" value="PROTEIN STICHEL-LIKE 2"/>
    <property type="match status" value="1"/>
</dbReference>
<dbReference type="RefSeq" id="WP_057745116.1">
    <property type="nucleotide sequence ID" value="NZ_BJLU01000004.1"/>
</dbReference>
<dbReference type="InterPro" id="IPR027417">
    <property type="entry name" value="P-loop_NTPase"/>
</dbReference>
<dbReference type="GO" id="GO:0005524">
    <property type="term" value="F:ATP binding"/>
    <property type="evidence" value="ECO:0007669"/>
    <property type="project" value="UniProtKB-KW"/>
</dbReference>
<keyword evidence="9" id="KW-0067">ATP-binding</keyword>
<proteinExistence type="inferred from homology"/>
<dbReference type="PANTHER" id="PTHR11669">
    <property type="entry name" value="REPLICATION FACTOR C / DNA POLYMERASE III GAMMA-TAU SUBUNIT"/>
    <property type="match status" value="1"/>
</dbReference>
<keyword evidence="8" id="KW-0862">Zinc</keyword>
<dbReference type="InterPro" id="IPR003593">
    <property type="entry name" value="AAA+_ATPase"/>
</dbReference>
<evidence type="ECO:0000256" key="10">
    <source>
        <dbReference type="ARBA" id="ARBA00022932"/>
    </source>
</evidence>
<gene>
    <name evidence="14" type="ORF">IV50_GL000693</name>
</gene>
<evidence type="ECO:0000256" key="8">
    <source>
        <dbReference type="ARBA" id="ARBA00022833"/>
    </source>
</evidence>
<comment type="caution">
    <text evidence="14">The sequence shown here is derived from an EMBL/GenBank/DDBJ whole genome shotgun (WGS) entry which is preliminary data.</text>
</comment>
<sequence length="602" mass="65934">MAYQALYRTWRPQKFSDMIGQEVVTRTLRNTIISNQITHAYLFSGPRGTGKTSAAKIFAKAVNCLHPVDGEPDDTCEICLAINDGSFADVIEMDAASNNGVDEIRQIREDVNYAPTQGKYKVYIIDEVHMLSTGAFNALLKTLEEPPANVIFILATTEPQKIPATIISRTQRFDFKRINAQDAMNRMVYILDQVGDKYDEDALRVIANAADGGMRDALSILDQVLSFGDDTVTLENALLVTGSVTQSLLGEYVQAVQAQDTKLALAKVEEILDAGKDVNRFVEDLISYARDLLLYTEAPDLITLVPDDNFKQLAQNTPAQTWYRMIDILSDTQQQLRYTNRPSVYLEVLTVKLSADVAASAVSPAPQTVSAPATTEQSVTTSNVTPQSQAAAATHSAPISEASVSMAATSQTVATKASNSEKKPVETKITVLDDQAAVFNVLREATRGDLSRVQTIWSDLVNSLPVPQQAMLNVARPIAASPDGLVVAFDFDIIRINASRNNDLLTTMTKQLRVLTESKTDRQLVFITNEQWPEMRSAFVQATRGDQSAPQAPTKPQPVADDPGMQGLIDEVEQADQSEPEDPAVNEARAIFGQELVETQDD</sequence>
<dbReference type="Gene3D" id="1.20.272.10">
    <property type="match status" value="1"/>
</dbReference>
<evidence type="ECO:0000256" key="3">
    <source>
        <dbReference type="ARBA" id="ARBA00022679"/>
    </source>
</evidence>
<evidence type="ECO:0000259" key="13">
    <source>
        <dbReference type="SMART" id="SM00382"/>
    </source>
</evidence>
<comment type="catalytic activity">
    <reaction evidence="11">
        <text>DNA(n) + a 2'-deoxyribonucleoside 5'-triphosphate = DNA(n+1) + diphosphate</text>
        <dbReference type="Rhea" id="RHEA:22508"/>
        <dbReference type="Rhea" id="RHEA-COMP:17339"/>
        <dbReference type="Rhea" id="RHEA-COMP:17340"/>
        <dbReference type="ChEBI" id="CHEBI:33019"/>
        <dbReference type="ChEBI" id="CHEBI:61560"/>
        <dbReference type="ChEBI" id="CHEBI:173112"/>
        <dbReference type="EC" id="2.7.7.7"/>
    </reaction>
</comment>
<dbReference type="InterPro" id="IPR012763">
    <property type="entry name" value="DNA_pol_III_sug/sutau_N"/>
</dbReference>
<comment type="similarity">
    <text evidence="1">Belongs to the DnaX/STICHEL family.</text>
</comment>
<keyword evidence="7" id="KW-0547">Nucleotide-binding</keyword>
<evidence type="ECO:0000256" key="6">
    <source>
        <dbReference type="ARBA" id="ARBA00022723"/>
    </source>
</evidence>
<dbReference type="NCBIfam" id="NF004046">
    <property type="entry name" value="PRK05563.1"/>
    <property type="match status" value="1"/>
</dbReference>
<dbReference type="GO" id="GO:0046872">
    <property type="term" value="F:metal ion binding"/>
    <property type="evidence" value="ECO:0007669"/>
    <property type="project" value="UniProtKB-KW"/>
</dbReference>
<dbReference type="SUPFAM" id="SSF48019">
    <property type="entry name" value="post-AAA+ oligomerization domain-like"/>
    <property type="match status" value="1"/>
</dbReference>
<evidence type="ECO:0000256" key="9">
    <source>
        <dbReference type="ARBA" id="ARBA00022840"/>
    </source>
</evidence>
<reference evidence="14 15" key="1">
    <citation type="journal article" date="2015" name="Genome Announc.">
        <title>Expanding the biotechnology potential of lactobacilli through comparative genomics of 213 strains and associated genera.</title>
        <authorList>
            <person name="Sun Z."/>
            <person name="Harris H.M."/>
            <person name="McCann A."/>
            <person name="Guo C."/>
            <person name="Argimon S."/>
            <person name="Zhang W."/>
            <person name="Yang X."/>
            <person name="Jeffery I.B."/>
            <person name="Cooney J.C."/>
            <person name="Kagawa T.F."/>
            <person name="Liu W."/>
            <person name="Song Y."/>
            <person name="Salvetti E."/>
            <person name="Wrobel A."/>
            <person name="Rasinkangas P."/>
            <person name="Parkhill J."/>
            <person name="Rea M.C."/>
            <person name="O'Sullivan O."/>
            <person name="Ritari J."/>
            <person name="Douillard F.P."/>
            <person name="Paul Ross R."/>
            <person name="Yang R."/>
            <person name="Briner A.E."/>
            <person name="Felis G.E."/>
            <person name="de Vos W.M."/>
            <person name="Barrangou R."/>
            <person name="Klaenhammer T.R."/>
            <person name="Caufield P.W."/>
            <person name="Cui Y."/>
            <person name="Zhang H."/>
            <person name="O'Toole P.W."/>
        </authorList>
    </citation>
    <scope>NUCLEOTIDE SEQUENCE [LARGE SCALE GENOMIC DNA]</scope>
    <source>
        <strain evidence="14 15">DSM 20410</strain>
    </source>
</reference>
<dbReference type="InterPro" id="IPR008921">
    <property type="entry name" value="DNA_pol3_clamp-load_cplx_C"/>
</dbReference>
<dbReference type="GO" id="GO:0003887">
    <property type="term" value="F:DNA-directed DNA polymerase activity"/>
    <property type="evidence" value="ECO:0007669"/>
    <property type="project" value="UniProtKB-KW"/>
</dbReference>
<dbReference type="NCBIfam" id="TIGR02397">
    <property type="entry name" value="dnaX_nterm"/>
    <property type="match status" value="1"/>
</dbReference>
<dbReference type="CDD" id="cd18137">
    <property type="entry name" value="HLD_clamp_pol_III_gamma_tau"/>
    <property type="match status" value="1"/>
</dbReference>
<dbReference type="CDD" id="cd00009">
    <property type="entry name" value="AAA"/>
    <property type="match status" value="1"/>
</dbReference>
<dbReference type="InterPro" id="IPR001270">
    <property type="entry name" value="ClpA/B"/>
</dbReference>
<dbReference type="Pfam" id="PF13177">
    <property type="entry name" value="DNA_pol3_delta2"/>
    <property type="match status" value="1"/>
</dbReference>
<evidence type="ECO:0000256" key="7">
    <source>
        <dbReference type="ARBA" id="ARBA00022741"/>
    </source>
</evidence>
<feature type="compositionally biased region" description="Low complexity" evidence="12">
    <location>
        <begin position="364"/>
        <end position="375"/>
    </location>
</feature>
<dbReference type="Gene3D" id="3.40.50.300">
    <property type="entry name" value="P-loop containing nucleotide triphosphate hydrolases"/>
    <property type="match status" value="1"/>
</dbReference>
<feature type="region of interest" description="Disordered" evidence="12">
    <location>
        <begin position="364"/>
        <end position="396"/>
    </location>
</feature>
<dbReference type="Proteomes" id="UP000051992">
    <property type="component" value="Unassembled WGS sequence"/>
</dbReference>
<dbReference type="Pfam" id="PF12169">
    <property type="entry name" value="DNA_pol3_gamma3"/>
    <property type="match status" value="1"/>
</dbReference>
<dbReference type="FunFam" id="3.40.50.300:FF:000014">
    <property type="entry name" value="DNA polymerase III subunit gamma/tau"/>
    <property type="match status" value="1"/>
</dbReference>
<dbReference type="PRINTS" id="PR00300">
    <property type="entry name" value="CLPPROTEASEA"/>
</dbReference>
<dbReference type="OrthoDB" id="9810148at2"/>
<protein>
    <recommendedName>
        <fullName evidence="2">DNA-directed DNA polymerase</fullName>
        <ecNumber evidence="2">2.7.7.7</ecNumber>
    </recommendedName>
</protein>
<keyword evidence="3" id="KW-0808">Transferase</keyword>
<dbReference type="AlphaFoldDB" id="A0A0R2HA26"/>
<keyword evidence="5" id="KW-0235">DNA replication</keyword>
<feature type="compositionally biased region" description="Polar residues" evidence="12">
    <location>
        <begin position="376"/>
        <end position="391"/>
    </location>
</feature>
<evidence type="ECO:0000256" key="11">
    <source>
        <dbReference type="ARBA" id="ARBA00049244"/>
    </source>
</evidence>
<evidence type="ECO:0000313" key="14">
    <source>
        <dbReference type="EMBL" id="KRN46420.1"/>
    </source>
</evidence>
<dbReference type="EMBL" id="JQBM01000002">
    <property type="protein sequence ID" value="KRN46420.1"/>
    <property type="molecule type" value="Genomic_DNA"/>
</dbReference>
<name>A0A0R2HA26_WEIVI</name>
<dbReference type="Pfam" id="PF22608">
    <property type="entry name" value="DNAX_ATPase_lid"/>
    <property type="match status" value="1"/>
</dbReference>
<dbReference type="InterPro" id="IPR022754">
    <property type="entry name" value="DNA_pol_III_gamma-3"/>
</dbReference>